<reference evidence="5 6" key="1">
    <citation type="submission" date="2014-06" db="EMBL/GenBank/DDBJ databases">
        <authorList>
            <consortium name="DOE Joint Genome Institute"/>
            <person name="Kuo A."/>
            <person name="Kohler A."/>
            <person name="Nagy L.G."/>
            <person name="Floudas D."/>
            <person name="Copeland A."/>
            <person name="Barry K.W."/>
            <person name="Cichocki N."/>
            <person name="Veneault-Fourrey C."/>
            <person name="LaButti K."/>
            <person name="Lindquist E.A."/>
            <person name="Lipzen A."/>
            <person name="Lundell T."/>
            <person name="Morin E."/>
            <person name="Murat C."/>
            <person name="Sun H."/>
            <person name="Tunlid A."/>
            <person name="Henrissat B."/>
            <person name="Grigoriev I.V."/>
            <person name="Hibbett D.S."/>
            <person name="Martin F."/>
            <person name="Nordberg H.P."/>
            <person name="Cantor M.N."/>
            <person name="Hua S.X."/>
        </authorList>
    </citation>
    <scope>NUCLEOTIDE SEQUENCE [LARGE SCALE GENOMIC DNA]</scope>
    <source>
        <strain evidence="5 6">ATCC 200175</strain>
    </source>
</reference>
<organism evidence="5 6">
    <name type="scientific">Paxillus involutus ATCC 200175</name>
    <dbReference type="NCBI Taxonomy" id="664439"/>
    <lineage>
        <taxon>Eukaryota</taxon>
        <taxon>Fungi</taxon>
        <taxon>Dikarya</taxon>
        <taxon>Basidiomycota</taxon>
        <taxon>Agaricomycotina</taxon>
        <taxon>Agaricomycetes</taxon>
        <taxon>Agaricomycetidae</taxon>
        <taxon>Boletales</taxon>
        <taxon>Paxilineae</taxon>
        <taxon>Paxillaceae</taxon>
        <taxon>Paxillus</taxon>
    </lineage>
</organism>
<dbReference type="InterPro" id="IPR027806">
    <property type="entry name" value="HARBI1_dom"/>
</dbReference>
<dbReference type="Proteomes" id="UP000053647">
    <property type="component" value="Unassembled WGS sequence"/>
</dbReference>
<dbReference type="EMBL" id="KN821185">
    <property type="protein sequence ID" value="KIJ05173.1"/>
    <property type="molecule type" value="Genomic_DNA"/>
</dbReference>
<evidence type="ECO:0000313" key="6">
    <source>
        <dbReference type="Proteomes" id="UP000053647"/>
    </source>
</evidence>
<feature type="domain" description="DDE Tnp4" evidence="4">
    <location>
        <begin position="228"/>
        <end position="320"/>
    </location>
</feature>
<dbReference type="OrthoDB" id="3228141at2759"/>
<feature type="region of interest" description="Disordered" evidence="3">
    <location>
        <begin position="28"/>
        <end position="61"/>
    </location>
</feature>
<dbReference type="GO" id="GO:0046872">
    <property type="term" value="F:metal ion binding"/>
    <property type="evidence" value="ECO:0007669"/>
    <property type="project" value="UniProtKB-KW"/>
</dbReference>
<evidence type="ECO:0000256" key="1">
    <source>
        <dbReference type="ARBA" id="ARBA00001968"/>
    </source>
</evidence>
<protein>
    <recommendedName>
        <fullName evidence="4">DDE Tnp4 domain-containing protein</fullName>
    </recommendedName>
</protein>
<gene>
    <name evidence="5" type="ORF">PAXINDRAFT_93800</name>
</gene>
<keyword evidence="6" id="KW-1185">Reference proteome</keyword>
<proteinExistence type="predicted"/>
<name>A0A0C9T122_PAXIN</name>
<accession>A0A0C9T122</accession>
<evidence type="ECO:0000256" key="2">
    <source>
        <dbReference type="ARBA" id="ARBA00022723"/>
    </source>
</evidence>
<reference evidence="6" key="2">
    <citation type="submission" date="2015-01" db="EMBL/GenBank/DDBJ databases">
        <title>Evolutionary Origins and Diversification of the Mycorrhizal Mutualists.</title>
        <authorList>
            <consortium name="DOE Joint Genome Institute"/>
            <consortium name="Mycorrhizal Genomics Consortium"/>
            <person name="Kohler A."/>
            <person name="Kuo A."/>
            <person name="Nagy L.G."/>
            <person name="Floudas D."/>
            <person name="Copeland A."/>
            <person name="Barry K.W."/>
            <person name="Cichocki N."/>
            <person name="Veneault-Fourrey C."/>
            <person name="LaButti K."/>
            <person name="Lindquist E.A."/>
            <person name="Lipzen A."/>
            <person name="Lundell T."/>
            <person name="Morin E."/>
            <person name="Murat C."/>
            <person name="Riley R."/>
            <person name="Ohm R."/>
            <person name="Sun H."/>
            <person name="Tunlid A."/>
            <person name="Henrissat B."/>
            <person name="Grigoriev I.V."/>
            <person name="Hibbett D.S."/>
            <person name="Martin F."/>
        </authorList>
    </citation>
    <scope>NUCLEOTIDE SEQUENCE [LARGE SCALE GENOMIC DNA]</scope>
    <source>
        <strain evidence="6">ATCC 200175</strain>
    </source>
</reference>
<evidence type="ECO:0000259" key="4">
    <source>
        <dbReference type="Pfam" id="PF13359"/>
    </source>
</evidence>
<evidence type="ECO:0000313" key="5">
    <source>
        <dbReference type="EMBL" id="KIJ05173.1"/>
    </source>
</evidence>
<comment type="cofactor">
    <cofactor evidence="1">
        <name>a divalent metal cation</name>
        <dbReference type="ChEBI" id="CHEBI:60240"/>
    </cofactor>
</comment>
<keyword evidence="2" id="KW-0479">Metal-binding</keyword>
<sequence>MPTKPERQQIADAALQIYLASIISESQTLANPPTSSDSESSDELLGNRSSSSESASDDDLPTASDSVLCILGLLYSRRYLADREPINKGGENLQLLLTDWKHTRPDIFRAHVHMTPECFNVLLAAIQTDPVFHSQSNRPQMPIDMQLAIALYRFGHYGNAISTTMVSLLAGIGYGTVRLVTNRIMTAVCWEQFRRAALYWPTREEKEKAKQWVEDNSCAAWRDGWIMVDGTLVPLYSRPGFFGNSWYDRKSNYSLNVQVVSTPDLRIVDYSVGLPGSQHDSTAFTETRIYKEHQVLLEDGEWMFADTAYPLHDWCQAPYKK</sequence>
<dbReference type="Pfam" id="PF13359">
    <property type="entry name" value="DDE_Tnp_4"/>
    <property type="match status" value="1"/>
</dbReference>
<evidence type="ECO:0000256" key="3">
    <source>
        <dbReference type="SAM" id="MobiDB-lite"/>
    </source>
</evidence>
<dbReference type="AlphaFoldDB" id="A0A0C9T122"/>
<dbReference type="HOGENOM" id="CLU_018552_1_4_1"/>